<dbReference type="InterPro" id="IPR055730">
    <property type="entry name" value="P11_C"/>
</dbReference>
<sequence length="200" mass="20747">MAKLKNISDFCKPNVMFLIAIFIFAIVSIGIYSNSKSKNFEGNTGVAGSAQSVSNSPSSMPNTGINAAGPAGSNEDYATVTGLNSGNNGGLPATDTNTARQNINNPEELLPQDSSSNWAKLNPSGSGDVGDVNMLKAGHHVGINTVGNSLRNANQTLRSDPPIPVQNVGPFLNSTIGPDKWRVPFEIGVPPASCGSESTM</sequence>
<proteinExistence type="predicted"/>
<reference evidence="4" key="1">
    <citation type="journal article" date="2020" name="Nature">
        <title>Giant virus diversity and host interactions through global metagenomics.</title>
        <authorList>
            <person name="Schulz F."/>
            <person name="Roux S."/>
            <person name="Paez-Espino D."/>
            <person name="Jungbluth S."/>
            <person name="Walsh D.A."/>
            <person name="Denef V.J."/>
            <person name="McMahon K.D."/>
            <person name="Konstantinidis K.T."/>
            <person name="Eloe-Fadrosh E.A."/>
            <person name="Kyrpides N.C."/>
            <person name="Woyke T."/>
        </authorList>
    </citation>
    <scope>NUCLEOTIDE SEQUENCE</scope>
    <source>
        <strain evidence="4">GVMAG-S-ERX555965-48</strain>
    </source>
</reference>
<feature type="domain" description="Minor capsid protein P11 C-terminal conserved region" evidence="3">
    <location>
        <begin position="105"/>
        <end position="185"/>
    </location>
</feature>
<organism evidence="4">
    <name type="scientific">viral metagenome</name>
    <dbReference type="NCBI Taxonomy" id="1070528"/>
    <lineage>
        <taxon>unclassified sequences</taxon>
        <taxon>metagenomes</taxon>
        <taxon>organismal metagenomes</taxon>
    </lineage>
</organism>
<dbReference type="EMBL" id="MN738772">
    <property type="protein sequence ID" value="QHS84063.1"/>
    <property type="molecule type" value="Genomic_DNA"/>
</dbReference>
<feature type="compositionally biased region" description="Polar residues" evidence="1">
    <location>
        <begin position="112"/>
        <end position="125"/>
    </location>
</feature>
<evidence type="ECO:0000256" key="2">
    <source>
        <dbReference type="SAM" id="Phobius"/>
    </source>
</evidence>
<feature type="compositionally biased region" description="Polar residues" evidence="1">
    <location>
        <begin position="49"/>
        <end position="65"/>
    </location>
</feature>
<feature type="region of interest" description="Disordered" evidence="1">
    <location>
        <begin position="43"/>
        <end position="99"/>
    </location>
</feature>
<keyword evidence="2" id="KW-0472">Membrane</keyword>
<evidence type="ECO:0000259" key="3">
    <source>
        <dbReference type="Pfam" id="PF23983"/>
    </source>
</evidence>
<accession>A0A6C0AX54</accession>
<dbReference type="Pfam" id="PF23983">
    <property type="entry name" value="P11_C"/>
    <property type="match status" value="1"/>
</dbReference>
<name>A0A6C0AX54_9ZZZZ</name>
<keyword evidence="2" id="KW-0812">Transmembrane</keyword>
<keyword evidence="2" id="KW-1133">Transmembrane helix</keyword>
<dbReference type="AlphaFoldDB" id="A0A6C0AX54"/>
<protein>
    <recommendedName>
        <fullName evidence="3">Minor capsid protein P11 C-terminal conserved region domain-containing protein</fullName>
    </recommendedName>
</protein>
<evidence type="ECO:0000256" key="1">
    <source>
        <dbReference type="SAM" id="MobiDB-lite"/>
    </source>
</evidence>
<feature type="region of interest" description="Disordered" evidence="1">
    <location>
        <begin position="106"/>
        <end position="125"/>
    </location>
</feature>
<evidence type="ECO:0000313" key="4">
    <source>
        <dbReference type="EMBL" id="QHS84063.1"/>
    </source>
</evidence>
<feature type="transmembrane region" description="Helical" evidence="2">
    <location>
        <begin position="15"/>
        <end position="32"/>
    </location>
</feature>